<dbReference type="RefSeq" id="WP_273745626.1">
    <property type="nucleotide sequence ID" value="NZ_CP117692.1"/>
</dbReference>
<dbReference type="EMBL" id="CP117692">
    <property type="protein sequence ID" value="WDC83121.1"/>
    <property type="molecule type" value="Genomic_DNA"/>
</dbReference>
<proteinExistence type="predicted"/>
<protein>
    <submittedName>
        <fullName evidence="1">Uncharacterized protein</fullName>
    </submittedName>
</protein>
<organism evidence="1 2">
    <name type="scientific">Ligilactobacillus ruminis</name>
    <dbReference type="NCBI Taxonomy" id="1623"/>
    <lineage>
        <taxon>Bacteria</taxon>
        <taxon>Bacillati</taxon>
        <taxon>Bacillota</taxon>
        <taxon>Bacilli</taxon>
        <taxon>Lactobacillales</taxon>
        <taxon>Lactobacillaceae</taxon>
        <taxon>Ligilactobacillus</taxon>
    </lineage>
</organism>
<sequence>MLLNQFSPNLRANGFLTNATPDRSASQALRQIYRQTIFGYFHHGRRSFFQFEEEFYQRLFFTKIWSFRMTNRKEELPKIKALAQLAGFA</sequence>
<reference evidence="1" key="1">
    <citation type="submission" date="2023-02" db="EMBL/GenBank/DDBJ databases">
        <title>Complete genome sequence of Lactobacillus ruminis CACC888 isolated from Pig feces.</title>
        <authorList>
            <person name="Park S."/>
            <person name="Park M.A."/>
            <person name="Kim D.-H."/>
            <person name="Kim Y."/>
        </authorList>
    </citation>
    <scope>NUCLEOTIDE SEQUENCE</scope>
    <source>
        <strain evidence="1">CACC888</strain>
    </source>
</reference>
<accession>A0AAQ2XLA0</accession>
<dbReference type="Proteomes" id="UP001222683">
    <property type="component" value="Chromosome"/>
</dbReference>
<dbReference type="AlphaFoldDB" id="A0AAQ2XLA0"/>
<evidence type="ECO:0000313" key="2">
    <source>
        <dbReference type="Proteomes" id="UP001222683"/>
    </source>
</evidence>
<name>A0AAQ2XLA0_9LACO</name>
<evidence type="ECO:0000313" key="1">
    <source>
        <dbReference type="EMBL" id="WDC83121.1"/>
    </source>
</evidence>
<gene>
    <name evidence="1" type="ORF">PSR59_02595</name>
</gene>